<dbReference type="WBParaSite" id="PSU_v2.g1234.t1">
    <property type="protein sequence ID" value="PSU_v2.g1234.t1"/>
    <property type="gene ID" value="PSU_v2.g1234"/>
</dbReference>
<protein>
    <submittedName>
        <fullName evidence="2">Uncharacterized protein</fullName>
    </submittedName>
</protein>
<dbReference type="Proteomes" id="UP000887577">
    <property type="component" value="Unplaced"/>
</dbReference>
<reference evidence="2" key="1">
    <citation type="submission" date="2022-11" db="UniProtKB">
        <authorList>
            <consortium name="WormBaseParasite"/>
        </authorList>
    </citation>
    <scope>IDENTIFICATION</scope>
</reference>
<organism evidence="1 2">
    <name type="scientific">Panagrolaimus superbus</name>
    <dbReference type="NCBI Taxonomy" id="310955"/>
    <lineage>
        <taxon>Eukaryota</taxon>
        <taxon>Metazoa</taxon>
        <taxon>Ecdysozoa</taxon>
        <taxon>Nematoda</taxon>
        <taxon>Chromadorea</taxon>
        <taxon>Rhabditida</taxon>
        <taxon>Tylenchina</taxon>
        <taxon>Panagrolaimomorpha</taxon>
        <taxon>Panagrolaimoidea</taxon>
        <taxon>Panagrolaimidae</taxon>
        <taxon>Panagrolaimus</taxon>
    </lineage>
</organism>
<dbReference type="AlphaFoldDB" id="A0A914Y3K0"/>
<sequence length="158" mass="17807">MIIPFGGENDTCGVEFNTVSGTYWVEIEVHSNNTVETEFDRIFNVTCDNTIDQPKAEYILDLYPIPSNDNQRSTNIEHGKTYFLDAFMPSFDDETKYGNNFRITNCIIETVDDTNAIEIINSNGCSSDPKLISEIDYSNGYATTNISSINPYLKNAKN</sequence>
<evidence type="ECO:0000313" key="2">
    <source>
        <dbReference type="WBParaSite" id="PSU_v2.g1234.t1"/>
    </source>
</evidence>
<evidence type="ECO:0000313" key="1">
    <source>
        <dbReference type="Proteomes" id="UP000887577"/>
    </source>
</evidence>
<keyword evidence="1" id="KW-1185">Reference proteome</keyword>
<accession>A0A914Y3K0</accession>
<name>A0A914Y3K0_9BILA</name>
<proteinExistence type="predicted"/>